<keyword evidence="5 10" id="KW-0031">Aminopeptidase</keyword>
<comment type="cofactor">
    <cofactor evidence="1">
        <name>Co(2+)</name>
        <dbReference type="ChEBI" id="CHEBI:48828"/>
    </cofactor>
</comment>
<protein>
    <submittedName>
        <fullName evidence="10">Aminopeptidase</fullName>
    </submittedName>
</protein>
<sequence length="407" mass="45770">MRKKLEEYAELALKIGVNIQEGQKLFINTPIHAVEFTRIIAKKAYEMGVKDVIYSWNDDILSYTRFKNVSMETLEDFPEWTIKQMEDLAEEGAAFLHIISPDPELLKDVDPKKVAAAAKSNSIALKKYREKVMSDENAWCVLAVPSENWAKKVYPDLNKDEAVDKLWKSIFSVARVEEGKSVEDWKNHDINLKNKVEILNLKKFKTLHYKSKGTDLYVEMSPKQIWKAGASITKGGVEFSPNIPTEEVFSMPKKDGVNGVLSSTMPLNYGGNLIDNFKLTFKDGKIVEFTAETGYEILKNLLETDEGAKYLGEIALVPVDSPISNTNTIFYNTLFDENASCHFAFGTAYRSCIEGGTEMTLEELEKNGVNDSLVHVDFMVGSEDLSIDGIDENGALTPIFRNGNWAI</sequence>
<evidence type="ECO:0000313" key="10">
    <source>
        <dbReference type="EMBL" id="REI41332.1"/>
    </source>
</evidence>
<keyword evidence="9" id="KW-0482">Metalloprotease</keyword>
<dbReference type="InterPro" id="IPR052170">
    <property type="entry name" value="M29_Exopeptidase"/>
</dbReference>
<evidence type="ECO:0000256" key="5">
    <source>
        <dbReference type="ARBA" id="ARBA00022438"/>
    </source>
</evidence>
<proteinExistence type="inferred from homology"/>
<gene>
    <name evidence="10" type="ORF">DYH56_07915</name>
</gene>
<dbReference type="PRINTS" id="PR00919">
    <property type="entry name" value="THERMOPTASE"/>
</dbReference>
<accession>A0ABX9KH77</accession>
<evidence type="ECO:0000313" key="11">
    <source>
        <dbReference type="Proteomes" id="UP000263486"/>
    </source>
</evidence>
<keyword evidence="11" id="KW-1185">Reference proteome</keyword>
<evidence type="ECO:0000256" key="3">
    <source>
        <dbReference type="ARBA" id="ARBA00001947"/>
    </source>
</evidence>
<dbReference type="Gene3D" id="3.40.1830.10">
    <property type="entry name" value="Thermophilic metalloprotease (M29)"/>
    <property type="match status" value="1"/>
</dbReference>
<comment type="cofactor">
    <cofactor evidence="2">
        <name>Mg(2+)</name>
        <dbReference type="ChEBI" id="CHEBI:18420"/>
    </cofactor>
</comment>
<dbReference type="EMBL" id="QUAJ01000011">
    <property type="protein sequence ID" value="REI41332.1"/>
    <property type="molecule type" value="Genomic_DNA"/>
</dbReference>
<dbReference type="SUPFAM" id="SSF144052">
    <property type="entry name" value="Thermophilic metalloprotease-like"/>
    <property type="match status" value="1"/>
</dbReference>
<reference evidence="10 11" key="1">
    <citation type="submission" date="2018-08" db="EMBL/GenBank/DDBJ databases">
        <title>Draft genome sequence of Psychrilyobacter sp. strain SD5 isolated from Black Sea water.</title>
        <authorList>
            <person name="Yadav S."/>
            <person name="Villanueva L."/>
            <person name="Damste J.S.S."/>
        </authorList>
    </citation>
    <scope>NUCLEOTIDE SEQUENCE [LARGE SCALE GENOMIC DNA]</scope>
    <source>
        <strain evidence="10 11">SD5</strain>
    </source>
</reference>
<name>A0ABX9KH77_9FUSO</name>
<comment type="similarity">
    <text evidence="4">Belongs to the peptidase M29 family.</text>
</comment>
<comment type="cofactor">
    <cofactor evidence="3">
        <name>Zn(2+)</name>
        <dbReference type="ChEBI" id="CHEBI:29105"/>
    </cofactor>
</comment>
<keyword evidence="7" id="KW-0479">Metal-binding</keyword>
<evidence type="ECO:0000256" key="1">
    <source>
        <dbReference type="ARBA" id="ARBA00001941"/>
    </source>
</evidence>
<evidence type="ECO:0000256" key="4">
    <source>
        <dbReference type="ARBA" id="ARBA00008236"/>
    </source>
</evidence>
<dbReference type="InterPro" id="IPR000787">
    <property type="entry name" value="Peptidase_M29"/>
</dbReference>
<evidence type="ECO:0000256" key="8">
    <source>
        <dbReference type="ARBA" id="ARBA00022801"/>
    </source>
</evidence>
<keyword evidence="8" id="KW-0378">Hydrolase</keyword>
<dbReference type="PANTHER" id="PTHR34448">
    <property type="entry name" value="AMINOPEPTIDASE"/>
    <property type="match status" value="1"/>
</dbReference>
<dbReference type="Proteomes" id="UP000263486">
    <property type="component" value="Unassembled WGS sequence"/>
</dbReference>
<keyword evidence="6" id="KW-0645">Protease</keyword>
<dbReference type="Pfam" id="PF02073">
    <property type="entry name" value="Peptidase_M29"/>
    <property type="match status" value="1"/>
</dbReference>
<comment type="caution">
    <text evidence="10">The sequence shown here is derived from an EMBL/GenBank/DDBJ whole genome shotgun (WGS) entry which is preliminary data.</text>
</comment>
<dbReference type="RefSeq" id="WP_114642309.1">
    <property type="nucleotide sequence ID" value="NZ_JAACIO010000012.1"/>
</dbReference>
<evidence type="ECO:0000256" key="6">
    <source>
        <dbReference type="ARBA" id="ARBA00022670"/>
    </source>
</evidence>
<evidence type="ECO:0000256" key="7">
    <source>
        <dbReference type="ARBA" id="ARBA00022723"/>
    </source>
</evidence>
<evidence type="ECO:0000256" key="2">
    <source>
        <dbReference type="ARBA" id="ARBA00001946"/>
    </source>
</evidence>
<dbReference type="InterPro" id="IPR035097">
    <property type="entry name" value="M29_N-terminal"/>
</dbReference>
<dbReference type="PANTHER" id="PTHR34448:SF3">
    <property type="entry name" value="AMINOPEPTIDASE AMPS"/>
    <property type="match status" value="1"/>
</dbReference>
<dbReference type="GO" id="GO:0004177">
    <property type="term" value="F:aminopeptidase activity"/>
    <property type="evidence" value="ECO:0007669"/>
    <property type="project" value="UniProtKB-KW"/>
</dbReference>
<evidence type="ECO:0000256" key="9">
    <source>
        <dbReference type="ARBA" id="ARBA00023049"/>
    </source>
</evidence>
<organism evidence="10 11">
    <name type="scientific">Psychrilyobacter piezotolerans</name>
    <dbReference type="NCBI Taxonomy" id="2293438"/>
    <lineage>
        <taxon>Bacteria</taxon>
        <taxon>Fusobacteriati</taxon>
        <taxon>Fusobacteriota</taxon>
        <taxon>Fusobacteriia</taxon>
        <taxon>Fusobacteriales</taxon>
        <taxon>Fusobacteriaceae</taxon>
        <taxon>Psychrilyobacter</taxon>
    </lineage>
</organism>